<feature type="non-terminal residue" evidence="1">
    <location>
        <position position="1"/>
    </location>
</feature>
<sequence>MSVRELYTKSSQSIVF</sequence>
<comment type="caution">
    <text evidence="1">The sequence shown here is derived from an EMBL/GenBank/DDBJ whole genome shotgun (WGS) entry which is preliminary data.</text>
</comment>
<evidence type="ECO:0000313" key="1">
    <source>
        <dbReference type="EMBL" id="CAF1564222.1"/>
    </source>
</evidence>
<evidence type="ECO:0000313" key="2">
    <source>
        <dbReference type="Proteomes" id="UP000663852"/>
    </source>
</evidence>
<name>A0A815Y0Q7_ADIRI</name>
<gene>
    <name evidence="1" type="ORF">EDS130_LOCUS46745</name>
</gene>
<proteinExistence type="predicted"/>
<accession>A0A815Y0Q7</accession>
<dbReference type="AlphaFoldDB" id="A0A815Y0Q7"/>
<protein>
    <submittedName>
        <fullName evidence="1">Uncharacterized protein</fullName>
    </submittedName>
</protein>
<dbReference type="EMBL" id="CAJNOJ010003437">
    <property type="protein sequence ID" value="CAF1564222.1"/>
    <property type="molecule type" value="Genomic_DNA"/>
</dbReference>
<reference evidence="1" key="1">
    <citation type="submission" date="2021-02" db="EMBL/GenBank/DDBJ databases">
        <authorList>
            <person name="Nowell W R."/>
        </authorList>
    </citation>
    <scope>NUCLEOTIDE SEQUENCE</scope>
</reference>
<dbReference type="Proteomes" id="UP000663852">
    <property type="component" value="Unassembled WGS sequence"/>
</dbReference>
<organism evidence="1 2">
    <name type="scientific">Adineta ricciae</name>
    <name type="common">Rotifer</name>
    <dbReference type="NCBI Taxonomy" id="249248"/>
    <lineage>
        <taxon>Eukaryota</taxon>
        <taxon>Metazoa</taxon>
        <taxon>Spiralia</taxon>
        <taxon>Gnathifera</taxon>
        <taxon>Rotifera</taxon>
        <taxon>Eurotatoria</taxon>
        <taxon>Bdelloidea</taxon>
        <taxon>Adinetida</taxon>
        <taxon>Adinetidae</taxon>
        <taxon>Adineta</taxon>
    </lineage>
</organism>